<sequence length="141" mass="16151">MERESREEADERREAAIASAACLRPNFKPKSGITESQLSKFQELRRRRLQIKAKSKIHKQDKGANGKGKTHKKPVEIQESSDQETSTPTMNGTADLKPENNRLVNVSSEVDNVARDTAVKTRQKLFWGLDTKERWERKSNM</sequence>
<protein>
    <submittedName>
        <fullName evidence="2">Uncharacterized protein</fullName>
    </submittedName>
</protein>
<evidence type="ECO:0000256" key="1">
    <source>
        <dbReference type="SAM" id="MobiDB-lite"/>
    </source>
</evidence>
<dbReference type="Proteomes" id="UP000298416">
    <property type="component" value="Unassembled WGS sequence"/>
</dbReference>
<gene>
    <name evidence="2" type="ORF">SASPL_157985</name>
</gene>
<feature type="region of interest" description="Disordered" evidence="1">
    <location>
        <begin position="51"/>
        <end position="103"/>
    </location>
</feature>
<dbReference type="PANTHER" id="PTHR14386:SF2">
    <property type="entry name" value="PROTEIN FAM204A"/>
    <property type="match status" value="1"/>
</dbReference>
<evidence type="ECO:0000313" key="2">
    <source>
        <dbReference type="EMBL" id="KAG6382347.1"/>
    </source>
</evidence>
<organism evidence="2">
    <name type="scientific">Salvia splendens</name>
    <name type="common">Scarlet sage</name>
    <dbReference type="NCBI Taxonomy" id="180675"/>
    <lineage>
        <taxon>Eukaryota</taxon>
        <taxon>Viridiplantae</taxon>
        <taxon>Streptophyta</taxon>
        <taxon>Embryophyta</taxon>
        <taxon>Tracheophyta</taxon>
        <taxon>Spermatophyta</taxon>
        <taxon>Magnoliopsida</taxon>
        <taxon>eudicotyledons</taxon>
        <taxon>Gunneridae</taxon>
        <taxon>Pentapetalae</taxon>
        <taxon>asterids</taxon>
        <taxon>lamiids</taxon>
        <taxon>Lamiales</taxon>
        <taxon>Lamiaceae</taxon>
        <taxon>Nepetoideae</taxon>
        <taxon>Mentheae</taxon>
        <taxon>Salviinae</taxon>
        <taxon>Salvia</taxon>
        <taxon>Salvia subgen. Calosphace</taxon>
        <taxon>core Calosphace</taxon>
    </lineage>
</organism>
<dbReference type="InterPro" id="IPR037690">
    <property type="entry name" value="FAM204A"/>
</dbReference>
<dbReference type="PANTHER" id="PTHR14386">
    <property type="entry name" value="PROTEIN FAM204A"/>
    <property type="match status" value="1"/>
</dbReference>
<dbReference type="EMBL" id="PNBA02001120">
    <property type="protein sequence ID" value="KAG6382347.1"/>
    <property type="molecule type" value="Genomic_DNA"/>
</dbReference>
<evidence type="ECO:0000313" key="3">
    <source>
        <dbReference type="Proteomes" id="UP000298416"/>
    </source>
</evidence>
<proteinExistence type="predicted"/>
<dbReference type="OrthoDB" id="639110at2759"/>
<reference evidence="2" key="2">
    <citation type="submission" date="2020-08" db="EMBL/GenBank/DDBJ databases">
        <title>Plant Genome Project.</title>
        <authorList>
            <person name="Zhang R.-G."/>
        </authorList>
    </citation>
    <scope>NUCLEOTIDE SEQUENCE</scope>
    <source>
        <strain evidence="2">Huo1</strain>
        <tissue evidence="2">Leaf</tissue>
    </source>
</reference>
<reference evidence="2" key="1">
    <citation type="submission" date="2018-01" db="EMBL/GenBank/DDBJ databases">
        <authorList>
            <person name="Mao J.F."/>
        </authorList>
    </citation>
    <scope>NUCLEOTIDE SEQUENCE</scope>
    <source>
        <strain evidence="2">Huo1</strain>
        <tissue evidence="2">Leaf</tissue>
    </source>
</reference>
<keyword evidence="3" id="KW-1185">Reference proteome</keyword>
<comment type="caution">
    <text evidence="2">The sequence shown here is derived from an EMBL/GenBank/DDBJ whole genome shotgun (WGS) entry which is preliminary data.</text>
</comment>
<accession>A0A8X8YTA6</accession>
<dbReference type="AlphaFoldDB" id="A0A8X8YTA6"/>
<name>A0A8X8YTA6_SALSN</name>
<feature type="compositionally biased region" description="Polar residues" evidence="1">
    <location>
        <begin position="78"/>
        <end position="92"/>
    </location>
</feature>